<comment type="caution">
    <text evidence="8">The sequence shown here is derived from an EMBL/GenBank/DDBJ whole genome shotgun (WGS) entry which is preliminary data.</text>
</comment>
<dbReference type="InterPro" id="IPR011598">
    <property type="entry name" value="bHLH_dom"/>
</dbReference>
<evidence type="ECO:0000256" key="6">
    <source>
        <dbReference type="SAM" id="MobiDB-lite"/>
    </source>
</evidence>
<dbReference type="GO" id="GO:0000978">
    <property type="term" value="F:RNA polymerase II cis-regulatory region sequence-specific DNA binding"/>
    <property type="evidence" value="ECO:0007669"/>
    <property type="project" value="TreeGrafter"/>
</dbReference>
<sequence length="457" mass="50302">MLAIQRPRMGSTQPSDVNLPFGYPSQDFLFLDPPEPAPGAPLLSDNETKFLSNFLEDMTSDHFATTSFGEGLNFSDDWLSLPPQFMGTATSFGQHPTPSLASPTEAMSNMGFQDIMPTPPAMMPPPPPPHSQRPLLEQHASADVLEAAAVLQNGSMARSSSMSHDPRFGNRDIQPGMPPPVGHLRHQPLNEFKREERRLSQTTPMGDHDHTFTEMMFGPIGQLAPRRPSQPPVDVQWGSDANFVRDQGFVPPSEKETSAALENERLQYMGCLEVNRSAASTRPSSPIFNGHGSPLKLKTRDPVPTVKREDVDADAPPKKRRKSRAKEDAEEEDDEQSSLTSKAPARKRKSKGENLSATPPVAGDGAGKRRKSGANGVQKPARENLTEEQKRENHIKSEQKRRTLIKEGFDDLCDLVPGLKGGGFSKSVMLTMAAEWLEEVMKGNQQLAAQLDRMEGR</sequence>
<evidence type="ECO:0000256" key="3">
    <source>
        <dbReference type="ARBA" id="ARBA00023125"/>
    </source>
</evidence>
<evidence type="ECO:0000259" key="7">
    <source>
        <dbReference type="PROSITE" id="PS50888"/>
    </source>
</evidence>
<dbReference type="EMBL" id="JANBVO010000010">
    <property type="protein sequence ID" value="KAJ9149275.1"/>
    <property type="molecule type" value="Genomic_DNA"/>
</dbReference>
<feature type="compositionally biased region" description="Polar residues" evidence="6">
    <location>
        <begin position="277"/>
        <end position="287"/>
    </location>
</feature>
<gene>
    <name evidence="8" type="ORF">NKR23_g4427</name>
</gene>
<evidence type="ECO:0000256" key="4">
    <source>
        <dbReference type="ARBA" id="ARBA00023163"/>
    </source>
</evidence>
<feature type="region of interest" description="Disordered" evidence="6">
    <location>
        <begin position="277"/>
        <end position="399"/>
    </location>
</feature>
<feature type="domain" description="BHLH" evidence="7">
    <location>
        <begin position="389"/>
        <end position="440"/>
    </location>
</feature>
<dbReference type="InterPro" id="IPR036638">
    <property type="entry name" value="HLH_DNA-bd_sf"/>
</dbReference>
<name>A0AA38RJK2_9PEZI</name>
<evidence type="ECO:0000256" key="1">
    <source>
        <dbReference type="ARBA" id="ARBA00004123"/>
    </source>
</evidence>
<evidence type="ECO:0000256" key="2">
    <source>
        <dbReference type="ARBA" id="ARBA00023015"/>
    </source>
</evidence>
<dbReference type="CDD" id="cd11404">
    <property type="entry name" value="bHLHzip_Mlx_like"/>
    <property type="match status" value="1"/>
</dbReference>
<dbReference type="GO" id="GO:0046983">
    <property type="term" value="F:protein dimerization activity"/>
    <property type="evidence" value="ECO:0007669"/>
    <property type="project" value="InterPro"/>
</dbReference>
<dbReference type="GO" id="GO:0000981">
    <property type="term" value="F:DNA-binding transcription factor activity, RNA polymerase II-specific"/>
    <property type="evidence" value="ECO:0007669"/>
    <property type="project" value="TreeGrafter"/>
</dbReference>
<feature type="compositionally biased region" description="Basic and acidic residues" evidence="6">
    <location>
        <begin position="298"/>
        <end position="310"/>
    </location>
</feature>
<accession>A0AA38RJK2</accession>
<keyword evidence="5" id="KW-0539">Nucleus</keyword>
<dbReference type="SMART" id="SM00353">
    <property type="entry name" value="HLH"/>
    <property type="match status" value="1"/>
</dbReference>
<evidence type="ECO:0000313" key="9">
    <source>
        <dbReference type="Proteomes" id="UP001174694"/>
    </source>
</evidence>
<dbReference type="InterPro" id="IPR052207">
    <property type="entry name" value="Max-like/E-box_TFs"/>
</dbReference>
<comment type="subcellular location">
    <subcellularLocation>
        <location evidence="1">Nucleus</location>
    </subcellularLocation>
</comment>
<protein>
    <submittedName>
        <fullName evidence="8">BHLH family transcription factor</fullName>
    </submittedName>
</protein>
<dbReference type="Proteomes" id="UP001174694">
    <property type="component" value="Unassembled WGS sequence"/>
</dbReference>
<evidence type="ECO:0000313" key="8">
    <source>
        <dbReference type="EMBL" id="KAJ9149275.1"/>
    </source>
</evidence>
<proteinExistence type="predicted"/>
<feature type="compositionally biased region" description="Basic and acidic residues" evidence="6">
    <location>
        <begin position="380"/>
        <end position="399"/>
    </location>
</feature>
<dbReference type="SUPFAM" id="SSF47459">
    <property type="entry name" value="HLH, helix-loop-helix DNA-binding domain"/>
    <property type="match status" value="1"/>
</dbReference>
<evidence type="ECO:0000256" key="5">
    <source>
        <dbReference type="ARBA" id="ARBA00023242"/>
    </source>
</evidence>
<keyword evidence="2" id="KW-0805">Transcription regulation</keyword>
<dbReference type="PANTHER" id="PTHR15741:SF27">
    <property type="entry name" value="TRANSCRIPTION FACTOR AP-4"/>
    <property type="match status" value="1"/>
</dbReference>
<keyword evidence="9" id="KW-1185">Reference proteome</keyword>
<dbReference type="Gene3D" id="4.10.280.10">
    <property type="entry name" value="Helix-loop-helix DNA-binding domain"/>
    <property type="match status" value="1"/>
</dbReference>
<dbReference type="PROSITE" id="PS50888">
    <property type="entry name" value="BHLH"/>
    <property type="match status" value="1"/>
</dbReference>
<dbReference type="AlphaFoldDB" id="A0AA38RJK2"/>
<dbReference type="PANTHER" id="PTHR15741">
    <property type="entry name" value="BASIC HELIX-LOOP-HELIX ZIP TRANSCRIPTION FACTOR"/>
    <property type="match status" value="1"/>
</dbReference>
<keyword evidence="4" id="KW-0804">Transcription</keyword>
<keyword evidence="3" id="KW-0238">DNA-binding</keyword>
<dbReference type="GO" id="GO:0005634">
    <property type="term" value="C:nucleus"/>
    <property type="evidence" value="ECO:0007669"/>
    <property type="project" value="UniProtKB-SubCell"/>
</dbReference>
<dbReference type="Pfam" id="PF00010">
    <property type="entry name" value="HLH"/>
    <property type="match status" value="1"/>
</dbReference>
<organism evidence="8 9">
    <name type="scientific">Pleurostoma richardsiae</name>
    <dbReference type="NCBI Taxonomy" id="41990"/>
    <lineage>
        <taxon>Eukaryota</taxon>
        <taxon>Fungi</taxon>
        <taxon>Dikarya</taxon>
        <taxon>Ascomycota</taxon>
        <taxon>Pezizomycotina</taxon>
        <taxon>Sordariomycetes</taxon>
        <taxon>Sordariomycetidae</taxon>
        <taxon>Calosphaeriales</taxon>
        <taxon>Pleurostomataceae</taxon>
        <taxon>Pleurostoma</taxon>
    </lineage>
</organism>
<reference evidence="8" key="1">
    <citation type="submission" date="2022-07" db="EMBL/GenBank/DDBJ databases">
        <title>Fungi with potential for degradation of polypropylene.</title>
        <authorList>
            <person name="Gostincar C."/>
        </authorList>
    </citation>
    <scope>NUCLEOTIDE SEQUENCE</scope>
    <source>
        <strain evidence="8">EXF-13308</strain>
    </source>
</reference>